<dbReference type="EMBL" id="JBHUFF010000036">
    <property type="protein sequence ID" value="MFD1800569.1"/>
    <property type="molecule type" value="Genomic_DNA"/>
</dbReference>
<gene>
    <name evidence="1" type="ORF">ACFSBK_12070</name>
</gene>
<dbReference type="RefSeq" id="WP_156413326.1">
    <property type="nucleotide sequence ID" value="NZ_JBHSQC010000014.1"/>
</dbReference>
<reference evidence="2" key="1">
    <citation type="journal article" date="2019" name="Int. J. Syst. Evol. Microbiol.">
        <title>The Global Catalogue of Microorganisms (GCM) 10K type strain sequencing project: providing services to taxonomists for standard genome sequencing and annotation.</title>
        <authorList>
            <consortium name="The Broad Institute Genomics Platform"/>
            <consortium name="The Broad Institute Genome Sequencing Center for Infectious Disease"/>
            <person name="Wu L."/>
            <person name="Ma J."/>
        </authorList>
    </citation>
    <scope>NUCLEOTIDE SEQUENCE [LARGE SCALE GENOMIC DNA]</scope>
    <source>
        <strain evidence="2">KCTC 42143</strain>
    </source>
</reference>
<evidence type="ECO:0000313" key="1">
    <source>
        <dbReference type="EMBL" id="MFD1800569.1"/>
    </source>
</evidence>
<dbReference type="Proteomes" id="UP001597285">
    <property type="component" value="Unassembled WGS sequence"/>
</dbReference>
<comment type="caution">
    <text evidence="1">The sequence shown here is derived from an EMBL/GenBank/DDBJ whole genome shotgun (WGS) entry which is preliminary data.</text>
</comment>
<proteinExistence type="predicted"/>
<sequence>MLKYIIASGLALSALYFASEVGVNVFGNMLKTKRVIGISVKTQLITALKNRQE</sequence>
<name>A0ABW4NQ74_9LACT</name>
<organism evidence="1 2">
    <name type="scientific">Carnobacterium antarcticum</name>
    <dbReference type="NCBI Taxonomy" id="2126436"/>
    <lineage>
        <taxon>Bacteria</taxon>
        <taxon>Bacillati</taxon>
        <taxon>Bacillota</taxon>
        <taxon>Bacilli</taxon>
        <taxon>Lactobacillales</taxon>
        <taxon>Carnobacteriaceae</taxon>
        <taxon>Carnobacterium</taxon>
    </lineage>
</organism>
<protein>
    <submittedName>
        <fullName evidence="1">Uncharacterized protein</fullName>
    </submittedName>
</protein>
<keyword evidence="2" id="KW-1185">Reference proteome</keyword>
<accession>A0ABW4NQ74</accession>
<evidence type="ECO:0000313" key="2">
    <source>
        <dbReference type="Proteomes" id="UP001597285"/>
    </source>
</evidence>